<dbReference type="InterPro" id="IPR025924">
    <property type="entry name" value="YHYH_dom"/>
</dbReference>
<proteinExistence type="predicted"/>
<feature type="compositionally biased region" description="Pro residues" evidence="1">
    <location>
        <begin position="462"/>
        <end position="472"/>
    </location>
</feature>
<accession>A0A9N8HNH4</accession>
<feature type="compositionally biased region" description="Gly residues" evidence="1">
    <location>
        <begin position="433"/>
        <end position="442"/>
    </location>
</feature>
<dbReference type="AlphaFoldDB" id="A0A9N8HNH4"/>
<evidence type="ECO:0000313" key="4">
    <source>
        <dbReference type="EMBL" id="CAB9519177.1"/>
    </source>
</evidence>
<dbReference type="EMBL" id="CAICTM010000993">
    <property type="protein sequence ID" value="CAB9519177.1"/>
    <property type="molecule type" value="Genomic_DNA"/>
</dbReference>
<name>A0A9N8HNH4_9STRA</name>
<sequence>MKLLTALAVLATGVSAQGQPEEGGNNNDFDEMGGMPSNTVSAEPYTITGTPCSESSIATDPKCTIWMINTDAATSVNIENDGAQVVTNVEAVTVPEGDNPTYFTVYTSGIPDYSVLATQALVDTLNARPMAATDFASGATSVMPDEQPISFGQDIGYVSQGCDLGYWPPGPVCPNDVYKAVPFPLTPTPEATTEEEQCDFGLGIIGLFVNGVSMFDWRDGFSYNGERVWSNIANQFEPLDLDVCGGHAAGEEYHHHGYSTCLQDELQDDGTNGHSPIIGMMPDGNLNYGLYQDTGVKAQSCWKTRDYSNPDDPLGCGGTGSRTCVMVDNTDPTQGTMDASSPGPSVTDEVASLSSNVFVVTSGFYYEDYYFDPDCYAQGGEYLDEHNGHSHGDYGYHYHATEAFPYLAGPDSYYGQVLLDEWTCGDIRPEGGPPGGSDGGPPNGGPPDGGPPDGGPPEGGDGPPPDGTPAPAPAEEGSAAATEAPASAATTVLHNFAPVVMSMLVVAHVI</sequence>
<evidence type="ECO:0000259" key="3">
    <source>
        <dbReference type="Pfam" id="PF14240"/>
    </source>
</evidence>
<feature type="domain" description="YHYH" evidence="3">
    <location>
        <begin position="184"/>
        <end position="407"/>
    </location>
</feature>
<dbReference type="OrthoDB" id="197925at2759"/>
<feature type="region of interest" description="Disordered" evidence="1">
    <location>
        <begin position="424"/>
        <end position="486"/>
    </location>
</feature>
<feature type="chain" id="PRO_5040142719" description="YHYH domain-containing protein" evidence="2">
    <location>
        <begin position="17"/>
        <end position="510"/>
    </location>
</feature>
<dbReference type="Proteomes" id="UP001153069">
    <property type="component" value="Unassembled WGS sequence"/>
</dbReference>
<organism evidence="4 5">
    <name type="scientific">Seminavis robusta</name>
    <dbReference type="NCBI Taxonomy" id="568900"/>
    <lineage>
        <taxon>Eukaryota</taxon>
        <taxon>Sar</taxon>
        <taxon>Stramenopiles</taxon>
        <taxon>Ochrophyta</taxon>
        <taxon>Bacillariophyta</taxon>
        <taxon>Bacillariophyceae</taxon>
        <taxon>Bacillariophycidae</taxon>
        <taxon>Naviculales</taxon>
        <taxon>Naviculaceae</taxon>
        <taxon>Seminavis</taxon>
    </lineage>
</organism>
<reference evidence="4" key="1">
    <citation type="submission" date="2020-06" db="EMBL/GenBank/DDBJ databases">
        <authorList>
            <consortium name="Plant Systems Biology data submission"/>
        </authorList>
    </citation>
    <scope>NUCLEOTIDE SEQUENCE</scope>
    <source>
        <strain evidence="4">D6</strain>
    </source>
</reference>
<dbReference type="Pfam" id="PF14240">
    <property type="entry name" value="YHYH"/>
    <property type="match status" value="1"/>
</dbReference>
<feature type="compositionally biased region" description="Low complexity" evidence="1">
    <location>
        <begin position="473"/>
        <end position="486"/>
    </location>
</feature>
<feature type="region of interest" description="Disordered" evidence="1">
    <location>
        <begin position="16"/>
        <end position="55"/>
    </location>
</feature>
<gene>
    <name evidence="4" type="ORF">SEMRO_995_G229150.1</name>
</gene>
<feature type="compositionally biased region" description="Pro residues" evidence="1">
    <location>
        <begin position="443"/>
        <end position="455"/>
    </location>
</feature>
<protein>
    <recommendedName>
        <fullName evidence="3">YHYH domain-containing protein</fullName>
    </recommendedName>
</protein>
<comment type="caution">
    <text evidence="4">The sequence shown here is derived from an EMBL/GenBank/DDBJ whole genome shotgun (WGS) entry which is preliminary data.</text>
</comment>
<evidence type="ECO:0000313" key="5">
    <source>
        <dbReference type="Proteomes" id="UP001153069"/>
    </source>
</evidence>
<keyword evidence="2" id="KW-0732">Signal</keyword>
<evidence type="ECO:0000256" key="1">
    <source>
        <dbReference type="SAM" id="MobiDB-lite"/>
    </source>
</evidence>
<keyword evidence="5" id="KW-1185">Reference proteome</keyword>
<feature type="signal peptide" evidence="2">
    <location>
        <begin position="1"/>
        <end position="16"/>
    </location>
</feature>
<evidence type="ECO:0000256" key="2">
    <source>
        <dbReference type="SAM" id="SignalP"/>
    </source>
</evidence>
<feature type="compositionally biased region" description="Polar residues" evidence="1">
    <location>
        <begin position="36"/>
        <end position="55"/>
    </location>
</feature>